<dbReference type="EMBL" id="JALBCA010000046">
    <property type="protein sequence ID" value="KAI2386656.1"/>
    <property type="molecule type" value="Genomic_DNA"/>
</dbReference>
<sequence length="273" mass="30441">MLVSNILLAALLCGFQISATAIALPPNEPQGICVDGDDCHSYLEHGKDWNKRAPPPVEKPPTPPVRPPSPSRPNSPGKNNIPKTNPNAPPVAVPEPQVPKIDIGQMKDQMLFWLARNGQNPKNPWIFWSGFNDGVTVRNFANTFKPMKPNWIRDVLESPELMASKKAYADAGQEWRWWSHASKSVAQIAAENAEKIYVILPKGRPLEKPYADGKYSNFWEYEIAELTRPGDNKIKRIMRVDKEDLGNEKLIWTPGPGWGGQKGKPGDPNVKPT</sequence>
<proteinExistence type="predicted"/>
<organism evidence="1">
    <name type="scientific">Ophidiomyces ophidiicola</name>
    <dbReference type="NCBI Taxonomy" id="1387563"/>
    <lineage>
        <taxon>Eukaryota</taxon>
        <taxon>Fungi</taxon>
        <taxon>Dikarya</taxon>
        <taxon>Ascomycota</taxon>
        <taxon>Pezizomycotina</taxon>
        <taxon>Eurotiomycetes</taxon>
        <taxon>Eurotiomycetidae</taxon>
        <taxon>Onygenales</taxon>
        <taxon>Onygenaceae</taxon>
        <taxon>Ophidiomyces</taxon>
    </lineage>
</organism>
<protein>
    <submittedName>
        <fullName evidence="1">Uncharacterized protein</fullName>
    </submittedName>
</protein>
<evidence type="ECO:0000313" key="1">
    <source>
        <dbReference type="EMBL" id="KAI2386656.1"/>
    </source>
</evidence>
<reference evidence="1" key="1">
    <citation type="journal article" date="2022" name="bioRxiv">
        <title>Population genetic analysis of Ophidiomyces ophidiicola, the causative agent of snake fungal disease, indicates recent introductions to the USA.</title>
        <authorList>
            <person name="Ladner J.T."/>
            <person name="Palmer J.M."/>
            <person name="Ettinger C.L."/>
            <person name="Stajich J.E."/>
            <person name="Farrell T.M."/>
            <person name="Glorioso B.M."/>
            <person name="Lawson B."/>
            <person name="Price S.J."/>
            <person name="Stengle A.G."/>
            <person name="Grear D.A."/>
            <person name="Lorch J.M."/>
        </authorList>
    </citation>
    <scope>NUCLEOTIDE SEQUENCE</scope>
    <source>
        <strain evidence="1">NWHC 24266-5</strain>
    </source>
</reference>
<accession>A0ACB8UWF1</accession>
<name>A0ACB8UWF1_9EURO</name>
<comment type="caution">
    <text evidence="1">The sequence shown here is derived from an EMBL/GenBank/DDBJ whole genome shotgun (WGS) entry which is preliminary data.</text>
</comment>
<gene>
    <name evidence="1" type="ORF">LOY88_003517</name>
</gene>